<dbReference type="SUPFAM" id="SSF49854">
    <property type="entry name" value="Spermadhesin, CUB domain"/>
    <property type="match status" value="1"/>
</dbReference>
<evidence type="ECO:0000256" key="1">
    <source>
        <dbReference type="ARBA" id="ARBA00004613"/>
    </source>
</evidence>
<evidence type="ECO:0000256" key="5">
    <source>
        <dbReference type="ARBA" id="ARBA00022837"/>
    </source>
</evidence>
<dbReference type="SMART" id="SM00237">
    <property type="entry name" value="Calx_beta"/>
    <property type="match status" value="2"/>
</dbReference>
<evidence type="ECO:0000256" key="6">
    <source>
        <dbReference type="ARBA" id="ARBA00023065"/>
    </source>
</evidence>
<dbReference type="InterPro" id="IPR003644">
    <property type="entry name" value="Calx_beta"/>
</dbReference>
<dbReference type="InterPro" id="IPR038081">
    <property type="entry name" value="CalX-like_sf"/>
</dbReference>
<proteinExistence type="predicted"/>
<dbReference type="CDD" id="cd00041">
    <property type="entry name" value="CUB"/>
    <property type="match status" value="1"/>
</dbReference>
<dbReference type="GO" id="GO:0007154">
    <property type="term" value="P:cell communication"/>
    <property type="evidence" value="ECO:0007669"/>
    <property type="project" value="InterPro"/>
</dbReference>
<keyword evidence="2" id="KW-0964">Secreted</keyword>
<dbReference type="SUPFAM" id="SSF51126">
    <property type="entry name" value="Pectin lyase-like"/>
    <property type="match status" value="1"/>
</dbReference>
<evidence type="ECO:0000256" key="7">
    <source>
        <dbReference type="ARBA" id="ARBA00023157"/>
    </source>
</evidence>
<evidence type="ECO:0000313" key="11">
    <source>
        <dbReference type="Proteomes" id="UP000198990"/>
    </source>
</evidence>
<dbReference type="Gene3D" id="2.60.120.290">
    <property type="entry name" value="Spermadhesin, CUB domain"/>
    <property type="match status" value="1"/>
</dbReference>
<dbReference type="GO" id="GO:0005576">
    <property type="term" value="C:extracellular region"/>
    <property type="evidence" value="ECO:0007669"/>
    <property type="project" value="UniProtKB-SubCell"/>
</dbReference>
<dbReference type="InterPro" id="IPR000859">
    <property type="entry name" value="CUB_dom"/>
</dbReference>
<dbReference type="STRING" id="228957.SAMN04488008_1134"/>
<dbReference type="OrthoDB" id="1140688at2"/>
<dbReference type="InterPro" id="IPR013783">
    <property type="entry name" value="Ig-like_fold"/>
</dbReference>
<dbReference type="InterPro" id="IPR039448">
    <property type="entry name" value="Beta_helix"/>
</dbReference>
<dbReference type="InterPro" id="IPR035914">
    <property type="entry name" value="Sperma_CUB_dom_sf"/>
</dbReference>
<accession>A0A1H7WSU0</accession>
<evidence type="ECO:0000256" key="3">
    <source>
        <dbReference type="ARBA" id="ARBA00022729"/>
    </source>
</evidence>
<evidence type="ECO:0000313" key="10">
    <source>
        <dbReference type="EMBL" id="SEM24501.1"/>
    </source>
</evidence>
<dbReference type="InterPro" id="IPR033764">
    <property type="entry name" value="Sdr_B"/>
</dbReference>
<dbReference type="Proteomes" id="UP000198990">
    <property type="component" value="Unassembled WGS sequence"/>
</dbReference>
<dbReference type="Pfam" id="PF17210">
    <property type="entry name" value="SdrD_B"/>
    <property type="match status" value="1"/>
</dbReference>
<keyword evidence="3 8" id="KW-0732">Signal</keyword>
<keyword evidence="6" id="KW-0406">Ion transport</keyword>
<keyword evidence="6" id="KW-0813">Transport</keyword>
<dbReference type="SUPFAM" id="SSF141072">
    <property type="entry name" value="CalX-like"/>
    <property type="match status" value="2"/>
</dbReference>
<evidence type="ECO:0000259" key="9">
    <source>
        <dbReference type="PROSITE" id="PS01180"/>
    </source>
</evidence>
<dbReference type="Pfam" id="PF00431">
    <property type="entry name" value="CUB"/>
    <property type="match status" value="1"/>
</dbReference>
<dbReference type="GO" id="GO:0016020">
    <property type="term" value="C:membrane"/>
    <property type="evidence" value="ECO:0007669"/>
    <property type="project" value="InterPro"/>
</dbReference>
<dbReference type="Pfam" id="PF03160">
    <property type="entry name" value="Calx-beta"/>
    <property type="match status" value="2"/>
</dbReference>
<sequence>MNLKYIFSFLFIVVCSSFINGQQTYFDNFNNTSYSNNNGTQNFSAIWDDSEDNNPSNGRISISGGRLVFENLDGQNIRRTLNLNGASSVTLTLDYYAISRGGESLRVQLYDTGSNSFQTIATINSDTNNSISYNLTANQISTSSEIRFEGTDNRWGNSDRIEIDNVQFTANFGPNISIGDVTVNEGAGTATFTATAGGTATAGSYTVNYETQDLTASSGSDYGATTGTMTFNGAIGDTETITVPILDDIDLENPETFRIVMISSSNSSTSISDTALGTITDNDSISITDGATTNECGKVFLDSGGLGNYGNNESIVHTLCPEPGTDYVTVDFTSFDIEAGFDFLYIYDGSSTGSTLIGQYDNNNIPTTIAASAGGTGCLTFRFTSDGSVNGSGFQADIKCSQEGPRLVIDDISVDEDAGTAVFTVTSTRARHGTNVFLLGFVNTQFTVNYTTTNGTALSGSDYTTTSGTLTFNGAIGNQRTISVPITNDGIPELDENFFVEFTSVNAPNAQVNIEDTGTATINSQILANVPLTLIKQFDGKYDYVSTGGSLRTQSNGGNPCAIQATSTNQLVSDIPATGTISAAYLYWAHSSYVTDEQVTFEGQTINANAVYQTTFNASGTNLNFYGYVSDVTGLVSGIPNINTNNFDFSGLSIDTSNNFCSTATVLGGWSLIIYYEEPSLPAVNINIYQGFDGLQNNSPGTPFTLDAFFAIAGSGAKATFLSWEGDDTLGSSGANPESLTITNQANTIFTLAGDGGQTGNNAYNGTIFDNTTTPTNYNQTNVFGVDLDTYDISTFISPGDSQITATVNVGQDYVINMAVVMKVPSNLITGTVFEDINYPGGVGRNEVTSNGVGIFGAIVELFDSNGTFRERKNTDINGKYSFAGMEDGDYLIKVVNSTVSSNRGGGLNCSSCFPVQTFRSFGDATTINEVTTEVGGANPAANLDAALGILTNAQSISEVSVASNGVTGINFGFNFNTIVNTNENGQGSLEQFVLNSNNLDEVGLDVEANGLFDPNPGEDISIFMIPPTSDTYGRTADANFVNGYFDISYSNANTMSVITDDNTVIDGLTQTAYSGDTNSGTVGAGGANVGVSVFTLPDYNRPEIQVYKNTGDVFKTAGNNVAIRNLSIYANSNAGIRVDNGSLSIFQNLIGVDAKGVTSNALDIGIENLGGSVEADSNFIANTGDYAILIDSGTSNIIQNNHFANNGNAACDDAILITGGSGIQISQNLIETSASTAIDGEASTGNIIISENSLTTSGQDGGNCTGSPQQMAIKLAGDGSEITGNKIYLNGGSGISIVGGTANRISQNSIYANGTDGDALGIDLNNDGVTLNDTADGDSGPNGLENFPVIGGVYIVGNTMVVTGWTAPGTTVEVFFTDINEGTASVGDNQLGLTQDYGEGQVYIGTAVEGSASDQDGSTSSYLDDDGNTDTTNKYKFTFPLPPGTALGDLVTTTGTRANSTSEFSPKVVITTYTVITNRRITYRVKTN</sequence>
<dbReference type="PANTHER" id="PTHR11878:SF65">
    <property type="entry name" value="NA_CA-EXCHANGE PROTEIN, ISOFORM G"/>
    <property type="match status" value="1"/>
</dbReference>
<keyword evidence="7" id="KW-1015">Disulfide bond</keyword>
<keyword evidence="5" id="KW-0106">Calcium</keyword>
<dbReference type="InterPro" id="IPR051171">
    <property type="entry name" value="CaCA"/>
</dbReference>
<keyword evidence="11" id="KW-1185">Reference proteome</keyword>
<gene>
    <name evidence="10" type="ORF">SAMN04488008_1134</name>
</gene>
<organism evidence="10 11">
    <name type="scientific">Maribacter orientalis</name>
    <dbReference type="NCBI Taxonomy" id="228957"/>
    <lineage>
        <taxon>Bacteria</taxon>
        <taxon>Pseudomonadati</taxon>
        <taxon>Bacteroidota</taxon>
        <taxon>Flavobacteriia</taxon>
        <taxon>Flavobacteriales</taxon>
        <taxon>Flavobacteriaceae</taxon>
        <taxon>Maribacter</taxon>
    </lineage>
</organism>
<dbReference type="RefSeq" id="WP_091627294.1">
    <property type="nucleotide sequence ID" value="NZ_FNZN01000013.1"/>
</dbReference>
<protein>
    <submittedName>
        <fullName evidence="10">CUB domain-containing protein</fullName>
    </submittedName>
</protein>
<evidence type="ECO:0000256" key="8">
    <source>
        <dbReference type="SAM" id="SignalP"/>
    </source>
</evidence>
<dbReference type="SMART" id="SM00042">
    <property type="entry name" value="CUB"/>
    <property type="match status" value="1"/>
</dbReference>
<feature type="chain" id="PRO_5011783324" evidence="8">
    <location>
        <begin position="22"/>
        <end position="1489"/>
    </location>
</feature>
<dbReference type="InterPro" id="IPR011050">
    <property type="entry name" value="Pectin_lyase_fold/virulence"/>
</dbReference>
<comment type="subcellular location">
    <subcellularLocation>
        <location evidence="1">Secreted</location>
    </subcellularLocation>
</comment>
<dbReference type="Gene3D" id="2.60.40.2030">
    <property type="match status" value="2"/>
</dbReference>
<name>A0A1H7WSU0_9FLAO</name>
<reference evidence="11" key="1">
    <citation type="submission" date="2016-10" db="EMBL/GenBank/DDBJ databases">
        <authorList>
            <person name="Varghese N."/>
            <person name="Submissions S."/>
        </authorList>
    </citation>
    <scope>NUCLEOTIDE SEQUENCE [LARGE SCALE GENOMIC DNA]</scope>
    <source>
        <strain evidence="11">DSM 16471</strain>
    </source>
</reference>
<dbReference type="PANTHER" id="PTHR11878">
    <property type="entry name" value="SODIUM/CALCIUM EXCHANGER"/>
    <property type="match status" value="1"/>
</dbReference>
<dbReference type="Gene3D" id="2.60.40.10">
    <property type="entry name" value="Immunoglobulins"/>
    <property type="match status" value="1"/>
</dbReference>
<dbReference type="SMART" id="SM00710">
    <property type="entry name" value="PbH1"/>
    <property type="match status" value="8"/>
</dbReference>
<evidence type="ECO:0000256" key="2">
    <source>
        <dbReference type="ARBA" id="ARBA00022525"/>
    </source>
</evidence>
<dbReference type="GO" id="GO:0030001">
    <property type="term" value="P:metal ion transport"/>
    <property type="evidence" value="ECO:0007669"/>
    <property type="project" value="TreeGrafter"/>
</dbReference>
<keyword evidence="4" id="KW-0677">Repeat</keyword>
<feature type="signal peptide" evidence="8">
    <location>
        <begin position="1"/>
        <end position="21"/>
    </location>
</feature>
<dbReference type="SUPFAM" id="SSF117074">
    <property type="entry name" value="Hypothetical protein PA1324"/>
    <property type="match status" value="1"/>
</dbReference>
<dbReference type="Pfam" id="PF13229">
    <property type="entry name" value="Beta_helix"/>
    <property type="match status" value="1"/>
</dbReference>
<dbReference type="PROSITE" id="PS01180">
    <property type="entry name" value="CUB"/>
    <property type="match status" value="1"/>
</dbReference>
<evidence type="ECO:0000256" key="4">
    <source>
        <dbReference type="ARBA" id="ARBA00022737"/>
    </source>
</evidence>
<dbReference type="EMBL" id="FNZN01000013">
    <property type="protein sequence ID" value="SEM24501.1"/>
    <property type="molecule type" value="Genomic_DNA"/>
</dbReference>
<dbReference type="InterPro" id="IPR006626">
    <property type="entry name" value="PbH1"/>
</dbReference>
<feature type="domain" description="CUB" evidence="9">
    <location>
        <begin position="288"/>
        <end position="401"/>
    </location>
</feature>